<evidence type="ECO:0000256" key="1">
    <source>
        <dbReference type="ARBA" id="ARBA00022491"/>
    </source>
</evidence>
<accession>A0A0D5CF58</accession>
<evidence type="ECO:0000256" key="4">
    <source>
        <dbReference type="ARBA" id="ARBA00023163"/>
    </source>
</evidence>
<dbReference type="InterPro" id="IPR000843">
    <property type="entry name" value="HTH_LacI"/>
</dbReference>
<dbReference type="Gene3D" id="1.10.260.40">
    <property type="entry name" value="lambda repressor-like DNA-binding domains"/>
    <property type="match status" value="1"/>
</dbReference>
<dbReference type="InterPro" id="IPR010982">
    <property type="entry name" value="Lambda_DNA-bd_dom_sf"/>
</dbReference>
<organism evidence="6 7">
    <name type="scientific">Clavibacter michiganensis subsp. insidiosus</name>
    <dbReference type="NCBI Taxonomy" id="33014"/>
    <lineage>
        <taxon>Bacteria</taxon>
        <taxon>Bacillati</taxon>
        <taxon>Actinomycetota</taxon>
        <taxon>Actinomycetes</taxon>
        <taxon>Micrococcales</taxon>
        <taxon>Microbacteriaceae</taxon>
        <taxon>Clavibacter</taxon>
    </lineage>
</organism>
<evidence type="ECO:0000259" key="5">
    <source>
        <dbReference type="PROSITE" id="PS50932"/>
    </source>
</evidence>
<dbReference type="AlphaFoldDB" id="A0A0D5CF58"/>
<dbReference type="SUPFAM" id="SSF53822">
    <property type="entry name" value="Periplasmic binding protein-like I"/>
    <property type="match status" value="1"/>
</dbReference>
<dbReference type="Pfam" id="PF13377">
    <property type="entry name" value="Peripla_BP_3"/>
    <property type="match status" value="1"/>
</dbReference>
<evidence type="ECO:0000313" key="7">
    <source>
        <dbReference type="Proteomes" id="UP000032604"/>
    </source>
</evidence>
<feature type="domain" description="HTH lacI-type" evidence="5">
    <location>
        <begin position="1"/>
        <end position="53"/>
    </location>
</feature>
<reference evidence="6 7" key="1">
    <citation type="journal article" date="2015" name="Genome Announc.">
        <title>Complete Genome Sequence of Clavibacter michiganensis subsp. insidiosus R1-1 Using PacBio Single-Molecule Real-Time Technology.</title>
        <authorList>
            <person name="Lu Y."/>
            <person name="Samac D.A."/>
            <person name="Glazebrook J."/>
            <person name="Ishimaru C.A."/>
        </authorList>
    </citation>
    <scope>NUCLEOTIDE SEQUENCE [LARGE SCALE GENOMIC DNA]</scope>
    <source>
        <strain evidence="6 7">R1-1</strain>
    </source>
</reference>
<dbReference type="PROSITE" id="PS50932">
    <property type="entry name" value="HTH_LACI_2"/>
    <property type="match status" value="1"/>
</dbReference>
<dbReference type="PATRIC" id="fig|33014.5.peg.236"/>
<proteinExistence type="predicted"/>
<dbReference type="PROSITE" id="PS00356">
    <property type="entry name" value="HTH_LACI_1"/>
    <property type="match status" value="1"/>
</dbReference>
<dbReference type="PANTHER" id="PTHR30146">
    <property type="entry name" value="LACI-RELATED TRANSCRIPTIONAL REPRESSOR"/>
    <property type="match status" value="1"/>
</dbReference>
<dbReference type="EMBL" id="CP011043">
    <property type="protein sequence ID" value="AJW77924.1"/>
    <property type="molecule type" value="Genomic_DNA"/>
</dbReference>
<sequence>MREVAARAGVSIATVSFVVNGTKAVSEPTRRAVTEAMRELGYRNNVVARALASKRTRIVALLFPADVQRLSRIALEIFMSAATRASELGYHLVLWPTGTSPDDVSDLVSGRLVDGVIVMEVRMDDSRIRELAALDVPFVSIGRTADTHDLPFVDMDFERTVADGIDHLQGLGHRRFGLMVEDLEGGPLRGYGPTTRTERAFLQETAARGLGGQVARCAPTPVGGRAAAGELLAADPGITAVMLLNDQAARGLISGFDAAGRHVPEDVSILSLASSTEVGALVEPALSTMDAPGPELGRLAVEMLLARLDGTATELPHALLPCLLHVAASTGPAPVAR</sequence>
<dbReference type="Gene3D" id="3.40.50.2300">
    <property type="match status" value="2"/>
</dbReference>
<dbReference type="KEGG" id="cmh:VO01_01090"/>
<dbReference type="InterPro" id="IPR028082">
    <property type="entry name" value="Peripla_BP_I"/>
</dbReference>
<dbReference type="SUPFAM" id="SSF47413">
    <property type="entry name" value="lambda repressor-like DNA-binding domains"/>
    <property type="match status" value="1"/>
</dbReference>
<dbReference type="PANTHER" id="PTHR30146:SF148">
    <property type="entry name" value="HTH-TYPE TRANSCRIPTIONAL REPRESSOR PURR-RELATED"/>
    <property type="match status" value="1"/>
</dbReference>
<dbReference type="InterPro" id="IPR046335">
    <property type="entry name" value="LacI/GalR-like_sensor"/>
</dbReference>
<gene>
    <name evidence="6" type="ORF">VO01_01090</name>
</gene>
<dbReference type="SMART" id="SM00354">
    <property type="entry name" value="HTH_LACI"/>
    <property type="match status" value="1"/>
</dbReference>
<name>A0A0D5CF58_9MICO</name>
<dbReference type="Pfam" id="PF00356">
    <property type="entry name" value="LacI"/>
    <property type="match status" value="1"/>
</dbReference>
<dbReference type="GO" id="GO:0003700">
    <property type="term" value="F:DNA-binding transcription factor activity"/>
    <property type="evidence" value="ECO:0007669"/>
    <property type="project" value="TreeGrafter"/>
</dbReference>
<evidence type="ECO:0000256" key="3">
    <source>
        <dbReference type="ARBA" id="ARBA00023125"/>
    </source>
</evidence>
<keyword evidence="2" id="KW-0805">Transcription regulation</keyword>
<dbReference type="OrthoDB" id="252678at2"/>
<keyword evidence="3" id="KW-0238">DNA-binding</keyword>
<keyword evidence="4" id="KW-0804">Transcription</keyword>
<dbReference type="RefSeq" id="WP_045526262.1">
    <property type="nucleotide sequence ID" value="NZ_CP011043.1"/>
</dbReference>
<evidence type="ECO:0000313" key="6">
    <source>
        <dbReference type="EMBL" id="AJW77924.1"/>
    </source>
</evidence>
<evidence type="ECO:0000256" key="2">
    <source>
        <dbReference type="ARBA" id="ARBA00023015"/>
    </source>
</evidence>
<dbReference type="CDD" id="cd01392">
    <property type="entry name" value="HTH_LacI"/>
    <property type="match status" value="1"/>
</dbReference>
<protein>
    <submittedName>
        <fullName evidence="6">LacI family transcriptional regulator</fullName>
    </submittedName>
</protein>
<dbReference type="GO" id="GO:0000976">
    <property type="term" value="F:transcription cis-regulatory region binding"/>
    <property type="evidence" value="ECO:0007669"/>
    <property type="project" value="TreeGrafter"/>
</dbReference>
<keyword evidence="1" id="KW-0678">Repressor</keyword>
<dbReference type="Proteomes" id="UP000032604">
    <property type="component" value="Chromosome"/>
</dbReference>
<dbReference type="HOGENOM" id="CLU_037628_6_1_11"/>